<dbReference type="EMBL" id="JAEKNN010000054">
    <property type="protein sequence ID" value="MBJ7610079.1"/>
    <property type="molecule type" value="Genomic_DNA"/>
</dbReference>
<dbReference type="Proteomes" id="UP000614410">
    <property type="component" value="Unassembled WGS sequence"/>
</dbReference>
<evidence type="ECO:0000313" key="2">
    <source>
        <dbReference type="EMBL" id="MBJ7610079.1"/>
    </source>
</evidence>
<dbReference type="InterPro" id="IPR024962">
    <property type="entry name" value="YukD-like"/>
</dbReference>
<dbReference type="Pfam" id="PF08817">
    <property type="entry name" value="YukD"/>
    <property type="match status" value="1"/>
</dbReference>
<evidence type="ECO:0000256" key="1">
    <source>
        <dbReference type="SAM" id="MobiDB-lite"/>
    </source>
</evidence>
<protein>
    <submittedName>
        <fullName evidence="2">EsaB/YukD family protein</fullName>
    </submittedName>
</protein>
<feature type="region of interest" description="Disordered" evidence="1">
    <location>
        <begin position="37"/>
        <end position="63"/>
    </location>
</feature>
<gene>
    <name evidence="2" type="ORF">JF887_11715</name>
</gene>
<name>A0A934KGD9_9BACT</name>
<sequence length="109" mass="10913">MRQSRVVLVTFTGPRGDVDVAARADVPIRELLPSIIGAVGDPVGDPSPGAAASEVDKDPVSEQGSSVQHLLDATLAEAGVVDGMILRVVAVSDPAPPLAVVDAAGTAPP</sequence>
<evidence type="ECO:0000313" key="3">
    <source>
        <dbReference type="Proteomes" id="UP000614410"/>
    </source>
</evidence>
<dbReference type="AlphaFoldDB" id="A0A934KGD9"/>
<proteinExistence type="predicted"/>
<reference evidence="2 3" key="1">
    <citation type="submission" date="2020-10" db="EMBL/GenBank/DDBJ databases">
        <title>Ca. Dormibacterota MAGs.</title>
        <authorList>
            <person name="Montgomery K."/>
        </authorList>
    </citation>
    <scope>NUCLEOTIDE SEQUENCE [LARGE SCALE GENOMIC DNA]</scope>
    <source>
        <strain evidence="2">Mitchell_Peninsula_5</strain>
    </source>
</reference>
<comment type="caution">
    <text evidence="2">The sequence shown here is derived from an EMBL/GenBank/DDBJ whole genome shotgun (WGS) entry which is preliminary data.</text>
</comment>
<dbReference type="Gene3D" id="3.10.20.90">
    <property type="entry name" value="Phosphatidylinositol 3-kinase Catalytic Subunit, Chain A, domain 1"/>
    <property type="match status" value="1"/>
</dbReference>
<accession>A0A934KGD9</accession>
<organism evidence="2 3">
    <name type="scientific">Candidatus Amunia macphersoniae</name>
    <dbReference type="NCBI Taxonomy" id="3127014"/>
    <lineage>
        <taxon>Bacteria</taxon>
        <taxon>Bacillati</taxon>
        <taxon>Candidatus Dormiibacterota</taxon>
        <taxon>Candidatus Dormibacteria</taxon>
        <taxon>Candidatus Aeolococcales</taxon>
        <taxon>Candidatus Aeolococcaceae</taxon>
        <taxon>Candidatus Amunia</taxon>
    </lineage>
</organism>